<dbReference type="Proteomes" id="UP000033121">
    <property type="component" value="Unassembled WGS sequence"/>
</dbReference>
<proteinExistence type="predicted"/>
<dbReference type="STRING" id="1220578.FPE01S_03_06410"/>
<evidence type="ECO:0008006" key="3">
    <source>
        <dbReference type="Google" id="ProtNLM"/>
    </source>
</evidence>
<dbReference type="AlphaFoldDB" id="A0A0E9N487"/>
<dbReference type="RefSeq" id="WP_046370504.1">
    <property type="nucleotide sequence ID" value="NZ_BBWV01000003.1"/>
</dbReference>
<accession>A0A0E9N487</accession>
<dbReference type="OrthoDB" id="1524821at2"/>
<dbReference type="EMBL" id="BBWV01000003">
    <property type="protein sequence ID" value="GAO44603.1"/>
    <property type="molecule type" value="Genomic_DNA"/>
</dbReference>
<name>A0A0E9N487_9BACT</name>
<evidence type="ECO:0000313" key="2">
    <source>
        <dbReference type="Proteomes" id="UP000033121"/>
    </source>
</evidence>
<sequence>MSSRREYDIAFVGLKPGIHEFTYSITDRFFEPYNEQDFHNVSATVKLTLDKKNGFMLLKFEIGGRVEVLCDRCGSPNLPWDLWDEFNIVVKLVENPEEMNGQEDDPDVYYLSRGESHLHVADWIYEFVVLSIPMQKMCAEEMIGQPYCNQEALELLRNLGKGEKKEGEQENNQSNPLWKGLEKFRNLDN</sequence>
<reference evidence="1 2" key="1">
    <citation type="submission" date="2015-04" db="EMBL/GenBank/DDBJ databases">
        <title>Whole genome shotgun sequence of Flavihumibacter petaseus NBRC 106054.</title>
        <authorList>
            <person name="Miyazawa S."/>
            <person name="Hosoyama A."/>
            <person name="Hashimoto M."/>
            <person name="Noguchi M."/>
            <person name="Tsuchikane K."/>
            <person name="Ohji S."/>
            <person name="Yamazoe A."/>
            <person name="Ichikawa N."/>
            <person name="Kimura A."/>
            <person name="Fujita N."/>
        </authorList>
    </citation>
    <scope>NUCLEOTIDE SEQUENCE [LARGE SCALE GENOMIC DNA]</scope>
    <source>
        <strain evidence="1 2">NBRC 106054</strain>
    </source>
</reference>
<dbReference type="InterPro" id="IPR003772">
    <property type="entry name" value="YceD"/>
</dbReference>
<dbReference type="Pfam" id="PF02620">
    <property type="entry name" value="YceD"/>
    <property type="match status" value="1"/>
</dbReference>
<comment type="caution">
    <text evidence="1">The sequence shown here is derived from an EMBL/GenBank/DDBJ whole genome shotgun (WGS) entry which is preliminary data.</text>
</comment>
<keyword evidence="2" id="KW-1185">Reference proteome</keyword>
<protein>
    <recommendedName>
        <fullName evidence="3">DUF177 domain-containing protein</fullName>
    </recommendedName>
</protein>
<organism evidence="1 2">
    <name type="scientific">Flavihumibacter petaseus NBRC 106054</name>
    <dbReference type="NCBI Taxonomy" id="1220578"/>
    <lineage>
        <taxon>Bacteria</taxon>
        <taxon>Pseudomonadati</taxon>
        <taxon>Bacteroidota</taxon>
        <taxon>Chitinophagia</taxon>
        <taxon>Chitinophagales</taxon>
        <taxon>Chitinophagaceae</taxon>
        <taxon>Flavihumibacter</taxon>
    </lineage>
</organism>
<gene>
    <name evidence="1" type="ORF">FPE01S_03_06410</name>
</gene>
<evidence type="ECO:0000313" key="1">
    <source>
        <dbReference type="EMBL" id="GAO44603.1"/>
    </source>
</evidence>